<dbReference type="AlphaFoldDB" id="A0A7Y7XVL9"/>
<protein>
    <recommendedName>
        <fullName evidence="3">DUF4189 domain-containing protein</fullName>
    </recommendedName>
</protein>
<sequence>MTNHLPRSLLPLLLLTVVVSIIAGCSGKRPQTPVNGDPCYAKAVPTVGVGGLAWGASIGSASVKSLSNCRRYAAESGGTPATCKVTVASCR</sequence>
<evidence type="ECO:0008006" key="3">
    <source>
        <dbReference type="Google" id="ProtNLM"/>
    </source>
</evidence>
<accession>A0A7Y7XVL9</accession>
<organism evidence="1 2">
    <name type="scientific">Pseudomonas gingeri</name>
    <dbReference type="NCBI Taxonomy" id="117681"/>
    <lineage>
        <taxon>Bacteria</taxon>
        <taxon>Pseudomonadati</taxon>
        <taxon>Pseudomonadota</taxon>
        <taxon>Gammaproteobacteria</taxon>
        <taxon>Pseudomonadales</taxon>
        <taxon>Pseudomonadaceae</taxon>
        <taxon>Pseudomonas</taxon>
    </lineage>
</organism>
<comment type="caution">
    <text evidence="1">The sequence shown here is derived from an EMBL/GenBank/DDBJ whole genome shotgun (WGS) entry which is preliminary data.</text>
</comment>
<evidence type="ECO:0000313" key="2">
    <source>
        <dbReference type="Proteomes" id="UP000517547"/>
    </source>
</evidence>
<reference evidence="1 2" key="1">
    <citation type="submission" date="2020-04" db="EMBL/GenBank/DDBJ databases">
        <title>Molecular characterization of pseudomonads from Agaricus bisporus reveal novel blotch 2 pathogens in Western Europe.</title>
        <authorList>
            <person name="Taparia T."/>
            <person name="Krijger M."/>
            <person name="Haynes E."/>
            <person name="Elpinstone J.G."/>
            <person name="Noble R."/>
            <person name="Van Der Wolf J."/>
        </authorList>
    </citation>
    <scope>NUCLEOTIDE SEQUENCE [LARGE SCALE GENOMIC DNA]</scope>
    <source>
        <strain evidence="1 2">IPO3738</strain>
    </source>
</reference>
<dbReference type="Proteomes" id="UP000517547">
    <property type="component" value="Unassembled WGS sequence"/>
</dbReference>
<gene>
    <name evidence="1" type="ORF">HX845_04000</name>
</gene>
<dbReference type="RefSeq" id="WP_083875303.1">
    <property type="nucleotide sequence ID" value="NZ_JACAQE010000001.1"/>
</dbReference>
<dbReference type="PROSITE" id="PS51257">
    <property type="entry name" value="PROKAR_LIPOPROTEIN"/>
    <property type="match status" value="1"/>
</dbReference>
<proteinExistence type="predicted"/>
<evidence type="ECO:0000313" key="1">
    <source>
        <dbReference type="EMBL" id="NWC12800.1"/>
    </source>
</evidence>
<name>A0A7Y7XVL9_9PSED</name>
<dbReference type="EMBL" id="JACAQE010000001">
    <property type="protein sequence ID" value="NWC12800.1"/>
    <property type="molecule type" value="Genomic_DNA"/>
</dbReference>